<protein>
    <submittedName>
        <fullName evidence="1">4593_t:CDS:1</fullName>
    </submittedName>
</protein>
<gene>
    <name evidence="1" type="ORF">RFULGI_LOCUS15126</name>
</gene>
<feature type="non-terminal residue" evidence="1">
    <location>
        <position position="74"/>
    </location>
</feature>
<dbReference type="AlphaFoldDB" id="A0A9N9J9I6"/>
<accession>A0A9N9J9I6</accession>
<feature type="non-terminal residue" evidence="1">
    <location>
        <position position="1"/>
    </location>
</feature>
<reference evidence="1" key="1">
    <citation type="submission" date="2021-06" db="EMBL/GenBank/DDBJ databases">
        <authorList>
            <person name="Kallberg Y."/>
            <person name="Tangrot J."/>
            <person name="Rosling A."/>
        </authorList>
    </citation>
    <scope>NUCLEOTIDE SEQUENCE</scope>
    <source>
        <strain evidence="1">IN212</strain>
    </source>
</reference>
<dbReference type="Proteomes" id="UP000789396">
    <property type="component" value="Unassembled WGS sequence"/>
</dbReference>
<proteinExistence type="predicted"/>
<comment type="caution">
    <text evidence="1">The sequence shown here is derived from an EMBL/GenBank/DDBJ whole genome shotgun (WGS) entry which is preliminary data.</text>
</comment>
<organism evidence="1 2">
    <name type="scientific">Racocetra fulgida</name>
    <dbReference type="NCBI Taxonomy" id="60492"/>
    <lineage>
        <taxon>Eukaryota</taxon>
        <taxon>Fungi</taxon>
        <taxon>Fungi incertae sedis</taxon>
        <taxon>Mucoromycota</taxon>
        <taxon>Glomeromycotina</taxon>
        <taxon>Glomeromycetes</taxon>
        <taxon>Diversisporales</taxon>
        <taxon>Gigasporaceae</taxon>
        <taxon>Racocetra</taxon>
    </lineage>
</organism>
<evidence type="ECO:0000313" key="1">
    <source>
        <dbReference type="EMBL" id="CAG8772003.1"/>
    </source>
</evidence>
<name>A0A9N9J9I6_9GLOM</name>
<dbReference type="EMBL" id="CAJVPZ010047101">
    <property type="protein sequence ID" value="CAG8772003.1"/>
    <property type="molecule type" value="Genomic_DNA"/>
</dbReference>
<keyword evidence="2" id="KW-1185">Reference proteome</keyword>
<sequence length="74" mass="8043">SRLAFATCRSRSSTETAVVLTPLEVLEFEDCAELFHGLGSPFIIIGEPGELLSEEPNKGEADENDVCKLKMDDA</sequence>
<evidence type="ECO:0000313" key="2">
    <source>
        <dbReference type="Proteomes" id="UP000789396"/>
    </source>
</evidence>